<proteinExistence type="predicted"/>
<organism evidence="1">
    <name type="scientific">marine sediment metagenome</name>
    <dbReference type="NCBI Taxonomy" id="412755"/>
    <lineage>
        <taxon>unclassified sequences</taxon>
        <taxon>metagenomes</taxon>
        <taxon>ecological metagenomes</taxon>
    </lineage>
</organism>
<dbReference type="EMBL" id="BARV01012430">
    <property type="protein sequence ID" value="GAI03866.1"/>
    <property type="molecule type" value="Genomic_DNA"/>
</dbReference>
<protein>
    <submittedName>
        <fullName evidence="1">Uncharacterized protein</fullName>
    </submittedName>
</protein>
<sequence>MKILSKKREKISEQILVVLYSVSPRLMFTSYIAKEIARDEEFTKKLLLDLKKKNLVVVVKRNPKGIPYLKRMRWRMSDRAYKIYKSSQS</sequence>
<reference evidence="1" key="1">
    <citation type="journal article" date="2014" name="Front. Microbiol.">
        <title>High frequency of phylogenetically diverse reductive dehalogenase-homologous genes in deep subseafloor sedimentary metagenomes.</title>
        <authorList>
            <person name="Kawai M."/>
            <person name="Futagami T."/>
            <person name="Toyoda A."/>
            <person name="Takaki Y."/>
            <person name="Nishi S."/>
            <person name="Hori S."/>
            <person name="Arai W."/>
            <person name="Tsubouchi T."/>
            <person name="Morono Y."/>
            <person name="Uchiyama I."/>
            <person name="Ito T."/>
            <person name="Fujiyama A."/>
            <person name="Inagaki F."/>
            <person name="Takami H."/>
        </authorList>
    </citation>
    <scope>NUCLEOTIDE SEQUENCE</scope>
    <source>
        <strain evidence="1">Expedition CK06-06</strain>
    </source>
</reference>
<evidence type="ECO:0000313" key="1">
    <source>
        <dbReference type="EMBL" id="GAI03866.1"/>
    </source>
</evidence>
<dbReference type="AlphaFoldDB" id="X1LDE0"/>
<name>X1LDE0_9ZZZZ</name>
<accession>X1LDE0</accession>
<comment type="caution">
    <text evidence="1">The sequence shown here is derived from an EMBL/GenBank/DDBJ whole genome shotgun (WGS) entry which is preliminary data.</text>
</comment>
<gene>
    <name evidence="1" type="ORF">S06H3_23027</name>
</gene>